<gene>
    <name evidence="1" type="ORF">ASN_1409</name>
</gene>
<evidence type="ECO:0000313" key="2">
    <source>
        <dbReference type="Proteomes" id="UP000056109"/>
    </source>
</evidence>
<evidence type="ECO:0000313" key="1">
    <source>
        <dbReference type="EMBL" id="CEF40769.1"/>
    </source>
</evidence>
<accession>A0A0U5EXF3</accession>
<sequence length="76" mass="8672">MQNTTQFEQHRAVLEQHVHRTVTDPDMRQVMLSHIGAMGAAMHAESMNTDAALRLYDVRRRSPLRRFVLGVVESVA</sequence>
<name>A0A0U5EXF3_9PROT</name>
<dbReference type="Proteomes" id="UP000056109">
    <property type="component" value="Chromosome I"/>
</dbReference>
<dbReference type="RefSeq" id="WP_058987535.1">
    <property type="nucleotide sequence ID" value="NZ_LN606600.1"/>
</dbReference>
<dbReference type="GeneID" id="34782488"/>
<proteinExistence type="predicted"/>
<protein>
    <submittedName>
        <fullName evidence="1">Uncharacterized protein</fullName>
    </submittedName>
</protein>
<organism evidence="1 2">
    <name type="scientific">Acetobacter senegalensis</name>
    <dbReference type="NCBI Taxonomy" id="446692"/>
    <lineage>
        <taxon>Bacteria</taxon>
        <taxon>Pseudomonadati</taxon>
        <taxon>Pseudomonadota</taxon>
        <taxon>Alphaproteobacteria</taxon>
        <taxon>Acetobacterales</taxon>
        <taxon>Acetobacteraceae</taxon>
        <taxon>Acetobacter</taxon>
    </lineage>
</organism>
<reference evidence="2" key="1">
    <citation type="submission" date="2014-09" db="EMBL/GenBank/DDBJ databases">
        <authorList>
            <person name="Illeghems K.G."/>
        </authorList>
    </citation>
    <scope>NUCLEOTIDE SEQUENCE [LARGE SCALE GENOMIC DNA]</scope>
    <source>
        <strain evidence="2">108B</strain>
    </source>
</reference>
<dbReference type="KEGG" id="asz:ASN_1409"/>
<dbReference type="EMBL" id="LN606600">
    <property type="protein sequence ID" value="CEF40769.1"/>
    <property type="molecule type" value="Genomic_DNA"/>
</dbReference>
<keyword evidence="2" id="KW-1185">Reference proteome</keyword>
<dbReference type="PATRIC" id="fig|446692.3.peg.1418"/>
<dbReference type="AlphaFoldDB" id="A0A0U5EXF3"/>